<keyword evidence="1" id="KW-0812">Transmembrane</keyword>
<accession>A0AA39G4J8</accession>
<organism evidence="2 3">
    <name type="scientific">Microctonus hyperodae</name>
    <name type="common">Parasitoid wasp</name>
    <dbReference type="NCBI Taxonomy" id="165561"/>
    <lineage>
        <taxon>Eukaryota</taxon>
        <taxon>Metazoa</taxon>
        <taxon>Ecdysozoa</taxon>
        <taxon>Arthropoda</taxon>
        <taxon>Hexapoda</taxon>
        <taxon>Insecta</taxon>
        <taxon>Pterygota</taxon>
        <taxon>Neoptera</taxon>
        <taxon>Endopterygota</taxon>
        <taxon>Hymenoptera</taxon>
        <taxon>Apocrita</taxon>
        <taxon>Ichneumonoidea</taxon>
        <taxon>Braconidae</taxon>
        <taxon>Euphorinae</taxon>
        <taxon>Microctonus</taxon>
    </lineage>
</organism>
<reference evidence="2" key="1">
    <citation type="journal article" date="2023" name="bioRxiv">
        <title>Scaffold-level genome assemblies of two parasitoid biocontrol wasps reveal the parthenogenesis mechanism and an associated novel virus.</title>
        <authorList>
            <person name="Inwood S."/>
            <person name="Skelly J."/>
            <person name="Guhlin J."/>
            <person name="Harrop T."/>
            <person name="Goldson S."/>
            <person name="Dearden P."/>
        </authorList>
    </citation>
    <scope>NUCLEOTIDE SEQUENCE</scope>
    <source>
        <strain evidence="2">Lincoln</strain>
        <tissue evidence="2">Whole body</tissue>
    </source>
</reference>
<keyword evidence="1" id="KW-1133">Transmembrane helix</keyword>
<protein>
    <submittedName>
        <fullName evidence="2">Uncharacterized protein</fullName>
    </submittedName>
</protein>
<sequence>MLSDISTKVPCLQCFLRPEYAPYFNTAGTVLLGWMVVCWCLNLVWTFLAPLAISILGVIIICPVTVKWLLGQFGPSAETILDDILQKVQSSLLEIR</sequence>
<dbReference type="AlphaFoldDB" id="A0AA39G4J8"/>
<comment type="caution">
    <text evidence="2">The sequence shown here is derived from an EMBL/GenBank/DDBJ whole genome shotgun (WGS) entry which is preliminary data.</text>
</comment>
<evidence type="ECO:0000313" key="2">
    <source>
        <dbReference type="EMBL" id="KAK0180916.1"/>
    </source>
</evidence>
<evidence type="ECO:0000256" key="1">
    <source>
        <dbReference type="SAM" id="Phobius"/>
    </source>
</evidence>
<feature type="transmembrane region" description="Helical" evidence="1">
    <location>
        <begin position="20"/>
        <end position="45"/>
    </location>
</feature>
<keyword evidence="3" id="KW-1185">Reference proteome</keyword>
<keyword evidence="1" id="KW-0472">Membrane</keyword>
<reference evidence="2" key="2">
    <citation type="submission" date="2023-03" db="EMBL/GenBank/DDBJ databases">
        <authorList>
            <person name="Inwood S.N."/>
            <person name="Skelly J.G."/>
            <person name="Guhlin J."/>
            <person name="Harrop T.W.R."/>
            <person name="Goldson S.G."/>
            <person name="Dearden P.K."/>
        </authorList>
    </citation>
    <scope>NUCLEOTIDE SEQUENCE</scope>
    <source>
        <strain evidence="2">Lincoln</strain>
        <tissue evidence="2">Whole body</tissue>
    </source>
</reference>
<evidence type="ECO:0000313" key="3">
    <source>
        <dbReference type="Proteomes" id="UP001168972"/>
    </source>
</evidence>
<dbReference type="EMBL" id="JAQQBR010000002">
    <property type="protein sequence ID" value="KAK0180916.1"/>
    <property type="molecule type" value="Genomic_DNA"/>
</dbReference>
<feature type="transmembrane region" description="Helical" evidence="1">
    <location>
        <begin position="51"/>
        <end position="70"/>
    </location>
</feature>
<proteinExistence type="predicted"/>
<gene>
    <name evidence="2" type="ORF">PV327_003246</name>
</gene>
<name>A0AA39G4J8_MICHY</name>
<dbReference type="Proteomes" id="UP001168972">
    <property type="component" value="Unassembled WGS sequence"/>
</dbReference>